<dbReference type="EMBL" id="LAZR01052386">
    <property type="protein sequence ID" value="KKK83079.1"/>
    <property type="molecule type" value="Genomic_DNA"/>
</dbReference>
<accession>A0A0F9AXI2</accession>
<protein>
    <submittedName>
        <fullName evidence="1">Uncharacterized protein</fullName>
    </submittedName>
</protein>
<sequence length="64" mass="7202">MSTLTLRINLDNASFRHDDETLDFGQVSESLHLLSVQVEQGQTDLEVRDDNGNPVGRLYITPDD</sequence>
<comment type="caution">
    <text evidence="1">The sequence shown here is derived from an EMBL/GenBank/DDBJ whole genome shotgun (WGS) entry which is preliminary data.</text>
</comment>
<gene>
    <name evidence="1" type="ORF">LCGC14_2796970</name>
</gene>
<evidence type="ECO:0000313" key="1">
    <source>
        <dbReference type="EMBL" id="KKK83079.1"/>
    </source>
</evidence>
<name>A0A0F9AXI2_9ZZZZ</name>
<proteinExistence type="predicted"/>
<dbReference type="AlphaFoldDB" id="A0A0F9AXI2"/>
<reference evidence="1" key="1">
    <citation type="journal article" date="2015" name="Nature">
        <title>Complex archaea that bridge the gap between prokaryotes and eukaryotes.</title>
        <authorList>
            <person name="Spang A."/>
            <person name="Saw J.H."/>
            <person name="Jorgensen S.L."/>
            <person name="Zaremba-Niedzwiedzka K."/>
            <person name="Martijn J."/>
            <person name="Lind A.E."/>
            <person name="van Eijk R."/>
            <person name="Schleper C."/>
            <person name="Guy L."/>
            <person name="Ettema T.J."/>
        </authorList>
    </citation>
    <scope>NUCLEOTIDE SEQUENCE</scope>
</reference>
<organism evidence="1">
    <name type="scientific">marine sediment metagenome</name>
    <dbReference type="NCBI Taxonomy" id="412755"/>
    <lineage>
        <taxon>unclassified sequences</taxon>
        <taxon>metagenomes</taxon>
        <taxon>ecological metagenomes</taxon>
    </lineage>
</organism>